<feature type="compositionally biased region" description="Basic residues" evidence="1">
    <location>
        <begin position="1"/>
        <end position="26"/>
    </location>
</feature>
<organism evidence="2">
    <name type="scientific">Prunella montanella Genomoviridae sp</name>
    <dbReference type="NCBI Taxonomy" id="2814991"/>
    <lineage>
        <taxon>Viruses</taxon>
        <taxon>Monodnaviria</taxon>
        <taxon>Shotokuvirae</taxon>
        <taxon>Cressdnaviricota</taxon>
        <taxon>Repensiviricetes</taxon>
        <taxon>Geplafuvirales</taxon>
        <taxon>Genomoviridae</taxon>
    </lineage>
</organism>
<dbReference type="EMBL" id="MW183054">
    <property type="protein sequence ID" value="QTE03302.1"/>
    <property type="molecule type" value="Genomic_DNA"/>
</dbReference>
<feature type="compositionally biased region" description="Polar residues" evidence="1">
    <location>
        <begin position="59"/>
        <end position="68"/>
    </location>
</feature>
<feature type="compositionally biased region" description="Basic residues" evidence="1">
    <location>
        <begin position="32"/>
        <end position="42"/>
    </location>
</feature>
<sequence length="304" mass="35218">MAYRRTTRRRTTRRRPTTRYGRKSTRTTRYTRYARRPRRRTSVKSMLNKTSQKKRDNMLSYSNTTRDNPFSPEYSSAGAVMRFPIGQTNPTEFVFIFNATGRPGENSTGQRGSKMDTSLRTSETIFAVGLKERITLETNNAAPWEWRRICFTSKDDFNESDPDTSSFFRRTSNGMVRLLSAQESPTYLNDELFEGERNVDWLSLLTAPVSQKNVSVKYDRRTVIKSTNNSGTIRNVKLWHNMRHNIVYQGEQEGESMVDSSVSVTGRAGMGNYYVMDIFRKHGANDNDSTLTFTPESTFFWHEK</sequence>
<feature type="region of interest" description="Disordered" evidence="1">
    <location>
        <begin position="1"/>
        <end position="70"/>
    </location>
</feature>
<proteinExistence type="predicted"/>
<accession>A0A8A4XBV1</accession>
<name>A0A8A4XBV1_9VIRU</name>
<evidence type="ECO:0000313" key="2">
    <source>
        <dbReference type="EMBL" id="QTE03302.1"/>
    </source>
</evidence>
<evidence type="ECO:0000256" key="1">
    <source>
        <dbReference type="SAM" id="MobiDB-lite"/>
    </source>
</evidence>
<reference evidence="2" key="1">
    <citation type="submission" date="2020-10" db="EMBL/GenBank/DDBJ databases">
        <title>CRESS DNA virus dark matter in the feces of wild birds.</title>
        <authorList>
            <person name="Yang S."/>
            <person name="Zhang W."/>
        </authorList>
    </citation>
    <scope>NUCLEOTIDE SEQUENCE</scope>
    <source>
        <strain evidence="2">Bbr34gen9</strain>
    </source>
</reference>
<protein>
    <submittedName>
        <fullName evidence="2">Capsid protein</fullName>
    </submittedName>
</protein>